<evidence type="ECO:0000313" key="4">
    <source>
        <dbReference type="Proteomes" id="UP001521785"/>
    </source>
</evidence>
<proteinExistence type="predicted"/>
<feature type="compositionally biased region" description="Polar residues" evidence="1">
    <location>
        <begin position="68"/>
        <end position="94"/>
    </location>
</feature>
<keyword evidence="4" id="KW-1185">Reference proteome</keyword>
<comment type="caution">
    <text evidence="3">The sequence shown here is derived from an EMBL/GenBank/DDBJ whole genome shotgun (WGS) entry which is preliminary data.</text>
</comment>
<sequence>MPTITVPQDESATTNYVKTVLGPNVEVFAQHIEVRYKNGDLEIDASTTKIASSRLASLTSAAPSRPTLSENETSATSENPAETSGANGTSTDDNASVAKHEDKKGLTASAYAGIGVGIAAALVALVGTSLCFLRRRNKTKKPTETAATGWRQMASAAEIANSTPVCEVGSREAAEVRGDHALPAELDPNRVHQLE</sequence>
<name>A0ABR3RQY8_9PLEO</name>
<feature type="compositionally biased region" description="Low complexity" evidence="1">
    <location>
        <begin position="56"/>
        <end position="67"/>
    </location>
</feature>
<gene>
    <name evidence="3" type="ORF">SLS60_003729</name>
</gene>
<evidence type="ECO:0000256" key="2">
    <source>
        <dbReference type="SAM" id="Phobius"/>
    </source>
</evidence>
<protein>
    <submittedName>
        <fullName evidence="3">Uncharacterized protein</fullName>
    </submittedName>
</protein>
<feature type="transmembrane region" description="Helical" evidence="2">
    <location>
        <begin position="110"/>
        <end position="133"/>
    </location>
</feature>
<evidence type="ECO:0000313" key="3">
    <source>
        <dbReference type="EMBL" id="KAL1606327.1"/>
    </source>
</evidence>
<evidence type="ECO:0000256" key="1">
    <source>
        <dbReference type="SAM" id="MobiDB-lite"/>
    </source>
</evidence>
<reference evidence="3 4" key="1">
    <citation type="submission" date="2024-02" db="EMBL/GenBank/DDBJ databases">
        <title>De novo assembly and annotation of 12 fungi associated with fruit tree decline syndrome in Ontario, Canada.</title>
        <authorList>
            <person name="Sulman M."/>
            <person name="Ellouze W."/>
            <person name="Ilyukhin E."/>
        </authorList>
    </citation>
    <scope>NUCLEOTIDE SEQUENCE [LARGE SCALE GENOMIC DNA]</scope>
    <source>
        <strain evidence="3 4">M42-189</strain>
    </source>
</reference>
<feature type="region of interest" description="Disordered" evidence="1">
    <location>
        <begin position="56"/>
        <end position="100"/>
    </location>
</feature>
<keyword evidence="2" id="KW-1133">Transmembrane helix</keyword>
<dbReference type="EMBL" id="JAKJXO020000004">
    <property type="protein sequence ID" value="KAL1606327.1"/>
    <property type="molecule type" value="Genomic_DNA"/>
</dbReference>
<dbReference type="Proteomes" id="UP001521785">
    <property type="component" value="Unassembled WGS sequence"/>
</dbReference>
<keyword evidence="2" id="KW-0812">Transmembrane</keyword>
<organism evidence="3 4">
    <name type="scientific">Paraconiothyrium brasiliense</name>
    <dbReference type="NCBI Taxonomy" id="300254"/>
    <lineage>
        <taxon>Eukaryota</taxon>
        <taxon>Fungi</taxon>
        <taxon>Dikarya</taxon>
        <taxon>Ascomycota</taxon>
        <taxon>Pezizomycotina</taxon>
        <taxon>Dothideomycetes</taxon>
        <taxon>Pleosporomycetidae</taxon>
        <taxon>Pleosporales</taxon>
        <taxon>Massarineae</taxon>
        <taxon>Didymosphaeriaceae</taxon>
        <taxon>Paraconiothyrium</taxon>
    </lineage>
</organism>
<accession>A0ABR3RQY8</accession>
<keyword evidence="2" id="KW-0472">Membrane</keyword>